<evidence type="ECO:0000313" key="2">
    <source>
        <dbReference type="Ensembl" id="ENSDCDP00010022855.1"/>
    </source>
</evidence>
<dbReference type="GeneTree" id="ENSGT00990000204584"/>
<dbReference type="PANTHER" id="PTHR33198">
    <property type="entry name" value="ANK_REP_REGION DOMAIN-CONTAINING PROTEIN-RELATED"/>
    <property type="match status" value="1"/>
</dbReference>
<evidence type="ECO:0000313" key="3">
    <source>
        <dbReference type="Proteomes" id="UP000694580"/>
    </source>
</evidence>
<dbReference type="AlphaFoldDB" id="A0AAY4BPN3"/>
<feature type="compositionally biased region" description="Basic and acidic residues" evidence="1">
    <location>
        <begin position="188"/>
        <end position="197"/>
    </location>
</feature>
<evidence type="ECO:0008006" key="4">
    <source>
        <dbReference type="Google" id="ProtNLM"/>
    </source>
</evidence>
<protein>
    <recommendedName>
        <fullName evidence="4">Retrotransposon gag domain-containing protein</fullName>
    </recommendedName>
</protein>
<proteinExistence type="predicted"/>
<reference evidence="2" key="2">
    <citation type="submission" date="2025-08" db="UniProtKB">
        <authorList>
            <consortium name="Ensembl"/>
        </authorList>
    </citation>
    <scope>IDENTIFICATION</scope>
</reference>
<dbReference type="Proteomes" id="UP000694580">
    <property type="component" value="Chromosome 8"/>
</dbReference>
<name>A0AAY4BPN3_9TELE</name>
<reference evidence="2 3" key="1">
    <citation type="submission" date="2020-06" db="EMBL/GenBank/DDBJ databases">
        <authorList>
            <consortium name="Wellcome Sanger Institute Data Sharing"/>
        </authorList>
    </citation>
    <scope>NUCLEOTIDE SEQUENCE [LARGE SCALE GENOMIC DNA]</scope>
</reference>
<accession>A0AAY4BPN3</accession>
<dbReference type="PANTHER" id="PTHR33198:SF20">
    <property type="entry name" value="RETROTRANSPOSON GAG DOMAIN-CONTAINING PROTEIN"/>
    <property type="match status" value="1"/>
</dbReference>
<sequence>MLGRELQLPLDQLRPHWFESFSTYLTAVGLADSPDQRLRALLLHNLGTEGQRIFRTLGADTTYADGDAKLAAHFAAPQSVILRRVVFRQRRQQPGESVHHYMTDLQVLASFCKFGTMEDEFIRDQLAEHTNNPRIREKFIMSSDDLTLAIAVELAFQMESSAELASRLAPVPSLQPAVPTLTVQPPALRDDTPDHAVRGSKVGQHSCCP</sequence>
<dbReference type="Ensembl" id="ENSDCDT00010027349.1">
    <property type="protein sequence ID" value="ENSDCDP00010022855.1"/>
    <property type="gene ID" value="ENSDCDG00010013554.1"/>
</dbReference>
<keyword evidence="3" id="KW-1185">Reference proteome</keyword>
<reference evidence="2" key="3">
    <citation type="submission" date="2025-09" db="UniProtKB">
        <authorList>
            <consortium name="Ensembl"/>
        </authorList>
    </citation>
    <scope>IDENTIFICATION</scope>
</reference>
<organism evidence="2 3">
    <name type="scientific">Denticeps clupeoides</name>
    <name type="common">denticle herring</name>
    <dbReference type="NCBI Taxonomy" id="299321"/>
    <lineage>
        <taxon>Eukaryota</taxon>
        <taxon>Metazoa</taxon>
        <taxon>Chordata</taxon>
        <taxon>Craniata</taxon>
        <taxon>Vertebrata</taxon>
        <taxon>Euteleostomi</taxon>
        <taxon>Actinopterygii</taxon>
        <taxon>Neopterygii</taxon>
        <taxon>Teleostei</taxon>
        <taxon>Clupei</taxon>
        <taxon>Clupeiformes</taxon>
        <taxon>Denticipitoidei</taxon>
        <taxon>Denticipitidae</taxon>
        <taxon>Denticeps</taxon>
    </lineage>
</organism>
<feature type="region of interest" description="Disordered" evidence="1">
    <location>
        <begin position="184"/>
        <end position="209"/>
    </location>
</feature>
<evidence type="ECO:0000256" key="1">
    <source>
        <dbReference type="SAM" id="MobiDB-lite"/>
    </source>
</evidence>